<dbReference type="Gene3D" id="2.80.10.50">
    <property type="match status" value="3"/>
</dbReference>
<dbReference type="Proteomes" id="UP000291121">
    <property type="component" value="Chromosome"/>
</dbReference>
<name>A0A4V0YK96_9PSED</name>
<evidence type="ECO:0008006" key="3">
    <source>
        <dbReference type="Google" id="ProtNLM"/>
    </source>
</evidence>
<dbReference type="InterPro" id="IPR013431">
    <property type="entry name" value="Delta_60_rpt"/>
</dbReference>
<dbReference type="Pfam" id="PF17164">
    <property type="entry name" value="DUF5122"/>
    <property type="match status" value="4"/>
</dbReference>
<gene>
    <name evidence="1" type="ORF">CUN61_21520</name>
</gene>
<organism evidence="1 2">
    <name type="scientific">Pseudomonas arsenicoxydans</name>
    <dbReference type="NCBI Taxonomy" id="702115"/>
    <lineage>
        <taxon>Bacteria</taxon>
        <taxon>Pseudomonadati</taxon>
        <taxon>Pseudomonadota</taxon>
        <taxon>Gammaproteobacteria</taxon>
        <taxon>Pseudomonadales</taxon>
        <taxon>Pseudomonadaceae</taxon>
        <taxon>Pseudomonas</taxon>
    </lineage>
</organism>
<proteinExistence type="predicted"/>
<reference evidence="1 2" key="1">
    <citation type="submission" date="2017-11" db="EMBL/GenBank/DDBJ databases">
        <title>Genome sequence of Pseudomonas arsenicoxydans ACM1.</title>
        <authorList>
            <person name="Nascimento F.X."/>
        </authorList>
    </citation>
    <scope>NUCLEOTIDE SEQUENCE [LARGE SCALE GENOMIC DNA]</scope>
    <source>
        <strain evidence="1 2">ACM1</strain>
    </source>
</reference>
<evidence type="ECO:0000313" key="2">
    <source>
        <dbReference type="Proteomes" id="UP000291121"/>
    </source>
</evidence>
<protein>
    <recommendedName>
        <fullName evidence="3">Delta-60 repeat domain-containing protein</fullName>
    </recommendedName>
</protein>
<sequence>MPHQTAVALPASPYTAGQLDRHFACAGKTQVYFAGSTCSIANSVAIDAQDRVLVAAKVGTRSGHCFGVARLLADGSADLSFGINGSVIGQFVRGYEAMAGSIQVLADGNILVAGLHYEDAHLTLPALALFDERGRPVTGFGDNGHCVIRLPGNLSQGLREAAVPSGVPGAETCRVQVQADGAILLLANHYFELADHVGLLIRLTPEGELDPAFNGRGFVMVRHLLMNSWLSSLMLQVDGRIMVGGTISFPEQALLARYLPDGSLDDRFAVDGLMTFGVHGQSAHVSQIVQLGNGDLQCFGSSRDPKHCLALKVHSNGRLDIHCNNGLPHLLNIGHSASQWTAAQRQPDGRVLAVGGSLGGVESDFLLARYLPCGQPDPGFAEGTCWVRTRFGRSLDMATSVAVQADGGIIVGGYSLDGNYRAVVARYLG</sequence>
<dbReference type="EMBL" id="CP024767">
    <property type="protein sequence ID" value="QAY86374.1"/>
    <property type="molecule type" value="Genomic_DNA"/>
</dbReference>
<keyword evidence="2" id="KW-1185">Reference proteome</keyword>
<dbReference type="NCBIfam" id="TIGR02608">
    <property type="entry name" value="delta_60_rpt"/>
    <property type="match status" value="6"/>
</dbReference>
<accession>A0A4V0YK96</accession>
<dbReference type="AlphaFoldDB" id="A0A4V0YK96"/>
<evidence type="ECO:0000313" key="1">
    <source>
        <dbReference type="EMBL" id="QAY86374.1"/>
    </source>
</evidence>
<dbReference type="RefSeq" id="WP_208668439.1">
    <property type="nucleotide sequence ID" value="NZ_CP024767.1"/>
</dbReference>